<comment type="caution">
    <text evidence="1">The sequence shown here is derived from an EMBL/GenBank/DDBJ whole genome shotgun (WGS) entry which is preliminary data.</text>
</comment>
<dbReference type="Gene3D" id="3.40.50.1820">
    <property type="entry name" value="alpha/beta hydrolase"/>
    <property type="match status" value="1"/>
</dbReference>
<accession>A0A420W843</accession>
<sequence>MFDPLSRDSEASLGIPFPNDIFWEEGVVKIDTSKVEDPSKRVFYQAINSLNLKGLSPNTPIFIPLSRSNPIDLSSLKGKFLLIDLTNLQSLQSKGSSPLPVQLVLQTSRLKPLQDGNYLKFYPIKPLEAGHRYLFVIFSGIRDLNGKEVLPPQIYNQLESEKPLADPQLEKLRELYRKEIYDGLFPTLSQLLGVKLNEDTVAEAFTFTTADKTLSTADLGAVKAFLEGETSTLKISGLPYSSVNQDFASILQPLSNQNFVNFLKGLALSYSQRYGKTLFPALSIRKLNDFLEALQKVSSGEVSLGDVNWEEFIKFIPVFIGNQELYSGKVYIFQHGLGSVKERALNLLEGVKLPVVAIDLPLHGEYTTLTGSQEIDPSCTAEVNGKVVGSGKCFLTSDVTSNRLNIYQAAFNILLLEKLLSQGTYDLDGDGSLDTPKEINFVGVSMGAITGELAYANSSDISRAVFSVGGGNYVSIIDSAQNDLIEGLLSAMGLKKNSNAYAVTLGLFQLILDTADPSFFSLNSEKASKTLFQSACCDTVVPPVSNSSFATALFGEGATPVYLKDFEDFNSPPVEPGWYVYGYSDNWVIHSFLIHWNLKSYPEVAPHTSLDYLKAATEGAQKQVYLFLK</sequence>
<keyword evidence="2" id="KW-1185">Reference proteome</keyword>
<gene>
    <name evidence="1" type="ORF">C7457_0349</name>
</gene>
<name>A0A420W843_9BACT</name>
<dbReference type="SUPFAM" id="SSF53474">
    <property type="entry name" value="alpha/beta-Hydrolases"/>
    <property type="match status" value="1"/>
</dbReference>
<evidence type="ECO:0000313" key="2">
    <source>
        <dbReference type="Proteomes" id="UP000280881"/>
    </source>
</evidence>
<dbReference type="AlphaFoldDB" id="A0A420W843"/>
<dbReference type="Proteomes" id="UP000280881">
    <property type="component" value="Unassembled WGS sequence"/>
</dbReference>
<protein>
    <submittedName>
        <fullName evidence="1">Virulence factor lipase-like protein</fullName>
    </submittedName>
</protein>
<evidence type="ECO:0000313" key="1">
    <source>
        <dbReference type="EMBL" id="RKQ63476.1"/>
    </source>
</evidence>
<dbReference type="EMBL" id="RBIE01000001">
    <property type="protein sequence ID" value="RKQ63476.1"/>
    <property type="molecule type" value="Genomic_DNA"/>
</dbReference>
<reference evidence="1 2" key="1">
    <citation type="submission" date="2018-10" db="EMBL/GenBank/DDBJ databases">
        <title>Genomic Encyclopedia of Type Strains, Phase IV (KMG-IV): sequencing the most valuable type-strain genomes for metagenomic binning, comparative biology and taxonomic classification.</title>
        <authorList>
            <person name="Goeker M."/>
        </authorList>
    </citation>
    <scope>NUCLEOTIDE SEQUENCE [LARGE SCALE GENOMIC DNA]</scope>
    <source>
        <strain evidence="1 2">DSM 15521</strain>
    </source>
</reference>
<organism evidence="1 2">
    <name type="scientific">Thermovibrio guaymasensis</name>
    <dbReference type="NCBI Taxonomy" id="240167"/>
    <lineage>
        <taxon>Bacteria</taxon>
        <taxon>Pseudomonadati</taxon>
        <taxon>Aquificota</taxon>
        <taxon>Aquificia</taxon>
        <taxon>Desulfurobacteriales</taxon>
        <taxon>Desulfurobacteriaceae</taxon>
        <taxon>Thermovibrio</taxon>
    </lineage>
</organism>
<dbReference type="InterPro" id="IPR029058">
    <property type="entry name" value="AB_hydrolase_fold"/>
</dbReference>
<proteinExistence type="predicted"/>